<evidence type="ECO:0000313" key="3">
    <source>
        <dbReference type="Proteomes" id="UP001159405"/>
    </source>
</evidence>
<organism evidence="2 3">
    <name type="scientific">Porites lobata</name>
    <dbReference type="NCBI Taxonomy" id="104759"/>
    <lineage>
        <taxon>Eukaryota</taxon>
        <taxon>Metazoa</taxon>
        <taxon>Cnidaria</taxon>
        <taxon>Anthozoa</taxon>
        <taxon>Hexacorallia</taxon>
        <taxon>Scleractinia</taxon>
        <taxon>Fungiina</taxon>
        <taxon>Poritidae</taxon>
        <taxon>Porites</taxon>
    </lineage>
</organism>
<keyword evidence="3" id="KW-1185">Reference proteome</keyword>
<sequence length="242" mass="26978">MLTPEGSWGGVRSGSGRMLLSPQSRLVSRGREKKAKKQWNEDHRWISVARDVYDSWRKMKCMCVYSSDTAFAQHLLSLEMRRRAGLLGIVASKSGVRGPPLSVQSPRKHLDLGSSGEIQDPFYPGVTSTPSKSRDVPLQKTPVVLQNSSFDADVDVTGSEVTTVGDTSFIVEEGEVTILDNKDDQDSDSYSDTSRDSDDPTFDLNYLGGALQEFDEDLDDDSELSTDSEEDMFYRSRNQEMK</sequence>
<gene>
    <name evidence="2" type="ORF">PLOB_00020805</name>
</gene>
<comment type="caution">
    <text evidence="2">The sequence shown here is derived from an EMBL/GenBank/DDBJ whole genome shotgun (WGS) entry which is preliminary data.</text>
</comment>
<name>A0ABN8RK46_9CNID</name>
<protein>
    <submittedName>
        <fullName evidence="2">Uncharacterized protein</fullName>
    </submittedName>
</protein>
<reference evidence="2 3" key="1">
    <citation type="submission" date="2022-05" db="EMBL/GenBank/DDBJ databases">
        <authorList>
            <consortium name="Genoscope - CEA"/>
            <person name="William W."/>
        </authorList>
    </citation>
    <scope>NUCLEOTIDE SEQUENCE [LARGE SCALE GENOMIC DNA]</scope>
</reference>
<accession>A0ABN8RK46</accession>
<feature type="region of interest" description="Disordered" evidence="1">
    <location>
        <begin position="179"/>
        <end position="242"/>
    </location>
</feature>
<dbReference type="Proteomes" id="UP001159405">
    <property type="component" value="Unassembled WGS sequence"/>
</dbReference>
<dbReference type="EMBL" id="CALNXK010000241">
    <property type="protein sequence ID" value="CAH3178518.1"/>
    <property type="molecule type" value="Genomic_DNA"/>
</dbReference>
<feature type="compositionally biased region" description="Acidic residues" evidence="1">
    <location>
        <begin position="213"/>
        <end position="231"/>
    </location>
</feature>
<evidence type="ECO:0000256" key="1">
    <source>
        <dbReference type="SAM" id="MobiDB-lite"/>
    </source>
</evidence>
<evidence type="ECO:0000313" key="2">
    <source>
        <dbReference type="EMBL" id="CAH3178518.1"/>
    </source>
</evidence>
<feature type="region of interest" description="Disordered" evidence="1">
    <location>
        <begin position="97"/>
        <end position="116"/>
    </location>
</feature>
<feature type="compositionally biased region" description="Basic and acidic residues" evidence="1">
    <location>
        <begin position="232"/>
        <end position="242"/>
    </location>
</feature>
<proteinExistence type="predicted"/>